<sequence>MKLNPEQIVSDNVDVSEFHSDESNPVEIGFDDIQEEIEFWSSAVVCYIVGGNPPINVMEGFIRRIWKQLNVDKVVMVRKGVFLVRFLTMDSKDKVLRGHYFFDSKPLILKPWNSDMNMDTPELQSVPIWVQLKLNFKYWGEKALFKIVAQLGKPLRRDQATISRDKLQFARVMVDVPLSQELPDFISFRDENGIMARVAIFYEWRPTICTKCKMFGHLQTECRQGQKKIWIRKAQPSVSIPVQSTEQGDHVVSPIVDQEGFQRSLRPIRVRVGLETPVRTSNTFQILEASLLDKEELGPKLHSKQNEVNHFIQKYAVGLVGLLEHKVKLSNLGKLYQKVFVNWCFTSNSSYHSGGRIVVAWKAGCFTVNIVAASSQFVHCHVTPISGRKPFYCTFVYAFNDAGMRQDLWRDLLLLNTQEPWIVCGDFNCVMALDERIGAPVRHRDIVDVSNCMHACGMEDIKCVGNLFTWNNKQQGNNRVFSKIDRFMANQAWQTCFPVAEVCFMPEGLFDHSPGLLSVFPRDDGGKKPFKYFTTWKSSNVFSDIV</sequence>
<evidence type="ECO:0000259" key="1">
    <source>
        <dbReference type="Pfam" id="PF03372"/>
    </source>
</evidence>
<dbReference type="InterPro" id="IPR040256">
    <property type="entry name" value="At4g02000-like"/>
</dbReference>
<name>A0ABM3R7L9_SPIOL</name>
<dbReference type="InterPro" id="IPR036691">
    <property type="entry name" value="Endo/exonu/phosph_ase_sf"/>
</dbReference>
<organism evidence="3 4">
    <name type="scientific">Spinacia oleracea</name>
    <name type="common">Spinach</name>
    <dbReference type="NCBI Taxonomy" id="3562"/>
    <lineage>
        <taxon>Eukaryota</taxon>
        <taxon>Viridiplantae</taxon>
        <taxon>Streptophyta</taxon>
        <taxon>Embryophyta</taxon>
        <taxon>Tracheophyta</taxon>
        <taxon>Spermatophyta</taxon>
        <taxon>Magnoliopsida</taxon>
        <taxon>eudicotyledons</taxon>
        <taxon>Gunneridae</taxon>
        <taxon>Pentapetalae</taxon>
        <taxon>Caryophyllales</taxon>
        <taxon>Chenopodiaceae</taxon>
        <taxon>Chenopodioideae</taxon>
        <taxon>Anserineae</taxon>
        <taxon>Spinacia</taxon>
    </lineage>
</organism>
<dbReference type="SUPFAM" id="SSF56219">
    <property type="entry name" value="DNase I-like"/>
    <property type="match status" value="1"/>
</dbReference>
<dbReference type="InterPro" id="IPR005135">
    <property type="entry name" value="Endo/exonuclease/phosphatase"/>
</dbReference>
<dbReference type="Pfam" id="PF14111">
    <property type="entry name" value="DUF4283"/>
    <property type="match status" value="1"/>
</dbReference>
<dbReference type="PANTHER" id="PTHR31286">
    <property type="entry name" value="GLYCINE-RICH CELL WALL STRUCTURAL PROTEIN 1.8-LIKE"/>
    <property type="match status" value="1"/>
</dbReference>
<evidence type="ECO:0008006" key="5">
    <source>
        <dbReference type="Google" id="ProtNLM"/>
    </source>
</evidence>
<dbReference type="PANTHER" id="PTHR31286:SF165">
    <property type="entry name" value="DUF4283 DOMAIN-CONTAINING PROTEIN"/>
    <property type="match status" value="1"/>
</dbReference>
<gene>
    <name evidence="4" type="primary">LOC110805222</name>
</gene>
<keyword evidence="3" id="KW-1185">Reference proteome</keyword>
<evidence type="ECO:0000259" key="2">
    <source>
        <dbReference type="Pfam" id="PF14111"/>
    </source>
</evidence>
<dbReference type="Proteomes" id="UP000813463">
    <property type="component" value="Chromosome 2"/>
</dbReference>
<feature type="domain" description="DUF4283" evidence="2">
    <location>
        <begin position="38"/>
        <end position="118"/>
    </location>
</feature>
<dbReference type="RefSeq" id="XP_056691612.1">
    <property type="nucleotide sequence ID" value="XM_056835634.1"/>
</dbReference>
<evidence type="ECO:0000313" key="3">
    <source>
        <dbReference type="Proteomes" id="UP000813463"/>
    </source>
</evidence>
<proteinExistence type="predicted"/>
<dbReference type="Gene3D" id="3.60.10.10">
    <property type="entry name" value="Endonuclease/exonuclease/phosphatase"/>
    <property type="match status" value="1"/>
</dbReference>
<evidence type="ECO:0000313" key="4">
    <source>
        <dbReference type="RefSeq" id="XP_056691612.1"/>
    </source>
</evidence>
<reference evidence="3" key="1">
    <citation type="journal article" date="2021" name="Nat. Commun.">
        <title>Genomic analyses provide insights into spinach domestication and the genetic basis of agronomic traits.</title>
        <authorList>
            <person name="Cai X."/>
            <person name="Sun X."/>
            <person name="Xu C."/>
            <person name="Sun H."/>
            <person name="Wang X."/>
            <person name="Ge C."/>
            <person name="Zhang Z."/>
            <person name="Wang Q."/>
            <person name="Fei Z."/>
            <person name="Jiao C."/>
            <person name="Wang Q."/>
        </authorList>
    </citation>
    <scope>NUCLEOTIDE SEQUENCE [LARGE SCALE GENOMIC DNA]</scope>
    <source>
        <strain evidence="3">cv. Varoflay</strain>
    </source>
</reference>
<protein>
    <recommendedName>
        <fullName evidence="5">DUF4283 domain-containing protein</fullName>
    </recommendedName>
</protein>
<dbReference type="InterPro" id="IPR025558">
    <property type="entry name" value="DUF4283"/>
</dbReference>
<dbReference type="Pfam" id="PF03372">
    <property type="entry name" value="Exo_endo_phos"/>
    <property type="match status" value="1"/>
</dbReference>
<feature type="domain" description="Endonuclease/exonuclease/phosphatase" evidence="1">
    <location>
        <begin position="307"/>
        <end position="500"/>
    </location>
</feature>
<reference evidence="4" key="2">
    <citation type="submission" date="2025-08" db="UniProtKB">
        <authorList>
            <consortium name="RefSeq"/>
        </authorList>
    </citation>
    <scope>IDENTIFICATION</scope>
    <source>
        <tissue evidence="4">Leaf</tissue>
    </source>
</reference>
<accession>A0ABM3R7L9</accession>
<dbReference type="GeneID" id="110805222"/>